<reference evidence="3" key="1">
    <citation type="journal article" date="2020" name="Plant Biotechnol. J.">
        <title>The pomegranate (Punica granatum L.) draft genome dissects genetic divergence between soft- and hard-seeded cultivars.</title>
        <authorList>
            <person name="Luo X."/>
            <person name="Li H."/>
            <person name="Wu Z."/>
            <person name="Yao W."/>
            <person name="Zhao P."/>
            <person name="Cao D."/>
            <person name="Yu H."/>
            <person name="Li K."/>
            <person name="Poudel K."/>
            <person name="Zhao D."/>
            <person name="Zhang F."/>
            <person name="Xia X."/>
            <person name="Chen L."/>
            <person name="Wang Q."/>
            <person name="Jing D."/>
            <person name="Cao S."/>
        </authorList>
    </citation>
    <scope>NUCLEOTIDE SEQUENCE [LARGE SCALE GENOMIC DNA]</scope>
    <source>
        <strain evidence="3">cv. Tunisia</strain>
    </source>
</reference>
<keyword evidence="2" id="KW-0732">Signal</keyword>
<protein>
    <submittedName>
        <fullName evidence="4">Uncharacterized protein LOC116206832</fullName>
    </submittedName>
</protein>
<keyword evidence="3" id="KW-1185">Reference proteome</keyword>
<evidence type="ECO:0000313" key="3">
    <source>
        <dbReference type="Proteomes" id="UP000515151"/>
    </source>
</evidence>
<reference evidence="4" key="2">
    <citation type="submission" date="2025-08" db="UniProtKB">
        <authorList>
            <consortium name="RefSeq"/>
        </authorList>
    </citation>
    <scope>IDENTIFICATION</scope>
    <source>
        <tissue evidence="4">Leaf</tissue>
    </source>
</reference>
<feature type="chain" id="PRO_5027933002" evidence="2">
    <location>
        <begin position="22"/>
        <end position="95"/>
    </location>
</feature>
<dbReference type="OrthoDB" id="1932094at2759"/>
<evidence type="ECO:0000256" key="1">
    <source>
        <dbReference type="SAM" id="MobiDB-lite"/>
    </source>
</evidence>
<evidence type="ECO:0000313" key="4">
    <source>
        <dbReference type="RefSeq" id="XP_031395509.1"/>
    </source>
</evidence>
<sequence>MELRSSFHAVFLLFLLVSAASTPTCTSTGRLLGQEAMEDVYEIDYRGPETHSSSFPPPSHSHHDIPWIHRKSAGEPTHEPKKTLSTKHKVRKIHG</sequence>
<organism evidence="3 4">
    <name type="scientific">Punica granatum</name>
    <name type="common">Pomegranate</name>
    <dbReference type="NCBI Taxonomy" id="22663"/>
    <lineage>
        <taxon>Eukaryota</taxon>
        <taxon>Viridiplantae</taxon>
        <taxon>Streptophyta</taxon>
        <taxon>Embryophyta</taxon>
        <taxon>Tracheophyta</taxon>
        <taxon>Spermatophyta</taxon>
        <taxon>Magnoliopsida</taxon>
        <taxon>eudicotyledons</taxon>
        <taxon>Gunneridae</taxon>
        <taxon>Pentapetalae</taxon>
        <taxon>rosids</taxon>
        <taxon>malvids</taxon>
        <taxon>Myrtales</taxon>
        <taxon>Lythraceae</taxon>
        <taxon>Punica</taxon>
    </lineage>
</organism>
<evidence type="ECO:0000256" key="2">
    <source>
        <dbReference type="SAM" id="SignalP"/>
    </source>
</evidence>
<name>A0A6P8DM89_PUNGR</name>
<dbReference type="AlphaFoldDB" id="A0A6P8DM89"/>
<dbReference type="RefSeq" id="XP_031395509.1">
    <property type="nucleotide sequence ID" value="XM_031539649.1"/>
</dbReference>
<feature type="signal peptide" evidence="2">
    <location>
        <begin position="1"/>
        <end position="21"/>
    </location>
</feature>
<feature type="region of interest" description="Disordered" evidence="1">
    <location>
        <begin position="47"/>
        <end position="66"/>
    </location>
</feature>
<feature type="region of interest" description="Disordered" evidence="1">
    <location>
        <begin position="71"/>
        <end position="95"/>
    </location>
</feature>
<proteinExistence type="predicted"/>
<accession>A0A6P8DM89</accession>
<dbReference type="Proteomes" id="UP000515151">
    <property type="component" value="Chromosome 5"/>
</dbReference>
<feature type="compositionally biased region" description="Basic residues" evidence="1">
    <location>
        <begin position="84"/>
        <end position="95"/>
    </location>
</feature>
<gene>
    <name evidence="4" type="primary">LOC116206832</name>
</gene>
<dbReference type="GeneID" id="116206832"/>
<feature type="compositionally biased region" description="Basic and acidic residues" evidence="1">
    <location>
        <begin position="71"/>
        <end position="82"/>
    </location>
</feature>